<sequence>MTSLLLVSALLLSIFSLPAVASVAFCRNQDYEWGKLGLAPLQTYNAAPFSPPQINYVIPPTDCPSNGQVEGYFFLAQLAGDSLETVFGGANILNPDGTLVYSAFPDSPNEITFRLGIQKFRGKDHLVIWRGSIKQNDYGSGFNLVLDDTYTVVANITVAPELHVGADIHELQITINDTAIMTAYPTKAANLSSFGGPKNGFLLDGVAQEVDIATGEAVFTWHALDQVDPSECFSEIGQDGDGTADKPWDFFHINAIQKLDDGNYFISARHCHTLYLVNPSGEIIWRMGGKKSDFTFGPGATFSWQHHGRMHDDRTFSVFNNGASPWDQNFPFSQGLLLDYDEKLMTISLINARSPFNRTLTTSQGSLQILDNRDSIVGWGAEPYYSQHDQNGKLVWSAQFSVQGSGYRVILHDWVGHPTFPPSAQLSNTSTINNVTVYAWWNGATEVKSWQLFGTKLASAIPLNTTDLRSSIPGAVKLGDPISKFDFEMTLHYDGRQGHFELYQVAALGKSGDILGYSEITSLGSSAQY</sequence>
<protein>
    <recommendedName>
        <fullName evidence="4">ASST-domain-containing protein</fullName>
    </recommendedName>
</protein>
<dbReference type="Pfam" id="PF14269">
    <property type="entry name" value="Arylsulfotran_2"/>
    <property type="match status" value="1"/>
</dbReference>
<evidence type="ECO:0000313" key="2">
    <source>
        <dbReference type="EMBL" id="KAF5384601.1"/>
    </source>
</evidence>
<reference evidence="2 3" key="1">
    <citation type="journal article" date="2020" name="ISME J.">
        <title>Uncovering the hidden diversity of litter-decomposition mechanisms in mushroom-forming fungi.</title>
        <authorList>
            <person name="Floudas D."/>
            <person name="Bentzer J."/>
            <person name="Ahren D."/>
            <person name="Johansson T."/>
            <person name="Persson P."/>
            <person name="Tunlid A."/>
        </authorList>
    </citation>
    <scope>NUCLEOTIDE SEQUENCE [LARGE SCALE GENOMIC DNA]</scope>
    <source>
        <strain evidence="2 3">CBS 406.79</strain>
    </source>
</reference>
<dbReference type="OrthoDB" id="5427350at2759"/>
<evidence type="ECO:0000313" key="3">
    <source>
        <dbReference type="Proteomes" id="UP000518752"/>
    </source>
</evidence>
<keyword evidence="3" id="KW-1185">Reference proteome</keyword>
<name>A0A8H5HJD7_9AGAR</name>
<dbReference type="PANTHER" id="PTHR35340">
    <property type="entry name" value="PQQ ENZYME REPEAT PROTEIN-RELATED"/>
    <property type="match status" value="1"/>
</dbReference>
<dbReference type="Proteomes" id="UP000518752">
    <property type="component" value="Unassembled WGS sequence"/>
</dbReference>
<evidence type="ECO:0008006" key="4">
    <source>
        <dbReference type="Google" id="ProtNLM"/>
    </source>
</evidence>
<accession>A0A8H5HJD7</accession>
<comment type="caution">
    <text evidence="2">The sequence shown here is derived from an EMBL/GenBank/DDBJ whole genome shotgun (WGS) entry which is preliminary data.</text>
</comment>
<gene>
    <name evidence="2" type="ORF">D9757_007453</name>
</gene>
<organism evidence="2 3">
    <name type="scientific">Collybiopsis confluens</name>
    <dbReference type="NCBI Taxonomy" id="2823264"/>
    <lineage>
        <taxon>Eukaryota</taxon>
        <taxon>Fungi</taxon>
        <taxon>Dikarya</taxon>
        <taxon>Basidiomycota</taxon>
        <taxon>Agaricomycotina</taxon>
        <taxon>Agaricomycetes</taxon>
        <taxon>Agaricomycetidae</taxon>
        <taxon>Agaricales</taxon>
        <taxon>Marasmiineae</taxon>
        <taxon>Omphalotaceae</taxon>
        <taxon>Collybiopsis</taxon>
    </lineage>
</organism>
<feature type="signal peptide" evidence="1">
    <location>
        <begin position="1"/>
        <end position="21"/>
    </location>
</feature>
<evidence type="ECO:0000256" key="1">
    <source>
        <dbReference type="SAM" id="SignalP"/>
    </source>
</evidence>
<dbReference type="InterPro" id="IPR039535">
    <property type="entry name" value="ASST-like"/>
</dbReference>
<dbReference type="PANTHER" id="PTHR35340:SF5">
    <property type="entry name" value="ASST-DOMAIN-CONTAINING PROTEIN"/>
    <property type="match status" value="1"/>
</dbReference>
<proteinExistence type="predicted"/>
<feature type="chain" id="PRO_5034103846" description="ASST-domain-containing protein" evidence="1">
    <location>
        <begin position="22"/>
        <end position="529"/>
    </location>
</feature>
<dbReference type="InterPro" id="IPR053143">
    <property type="entry name" value="Arylsulfate_ST"/>
</dbReference>
<dbReference type="AlphaFoldDB" id="A0A8H5HJD7"/>
<keyword evidence="1" id="KW-0732">Signal</keyword>
<dbReference type="EMBL" id="JAACJN010000042">
    <property type="protein sequence ID" value="KAF5384601.1"/>
    <property type="molecule type" value="Genomic_DNA"/>
</dbReference>